<dbReference type="EMBL" id="JAALDK010000001">
    <property type="protein sequence ID" value="NUY01474.1"/>
    <property type="molecule type" value="Genomic_DNA"/>
</dbReference>
<sequence>MLRITVELLPGGQEKGKRVIATADIARVSDGPFGALADYRVTLADAMLGEVGERAVVRSYPRFAGSVWDLVARGIAAALNQDTEALPARPAKPEVPVHTNEAGFRYVRLEEIPEPTRTFFDRKLAGSGIPDHGCAYAHDWFDFLNGQR</sequence>
<dbReference type="Proteomes" id="UP000594380">
    <property type="component" value="Unassembled WGS sequence"/>
</dbReference>
<proteinExistence type="predicted"/>
<protein>
    <submittedName>
        <fullName evidence="1">Uncharacterized protein</fullName>
    </submittedName>
</protein>
<name>A0A7Y6N0L8_9BURK</name>
<organism evidence="1 2">
    <name type="scientific">Paraburkholderia youngii</name>
    <dbReference type="NCBI Taxonomy" id="2782701"/>
    <lineage>
        <taxon>Bacteria</taxon>
        <taxon>Pseudomonadati</taxon>
        <taxon>Pseudomonadota</taxon>
        <taxon>Betaproteobacteria</taxon>
        <taxon>Burkholderiales</taxon>
        <taxon>Burkholderiaceae</taxon>
        <taxon>Paraburkholderia</taxon>
    </lineage>
</organism>
<dbReference type="GeneID" id="301102156"/>
<evidence type="ECO:0000313" key="2">
    <source>
        <dbReference type="Proteomes" id="UP000594380"/>
    </source>
</evidence>
<reference evidence="1 2" key="1">
    <citation type="submission" date="2020-02" db="EMBL/GenBank/DDBJ databases">
        <title>Paraburkholderia simonii sp. nov. and Paraburkholderia youngii sp. nov. Brazilian and Mexican Mimosa-associated rhizobia.</title>
        <authorList>
            <person name="Mavima L."/>
            <person name="Beukes C.W."/>
            <person name="Chan W.Y."/>
            <person name="Palmer M."/>
            <person name="De Meyer S.E."/>
            <person name="James E.K."/>
            <person name="Venter S.N."/>
            <person name="Steenkamp E.T."/>
        </authorList>
    </citation>
    <scope>NUCLEOTIDE SEQUENCE [LARGE SCALE GENOMIC DNA]</scope>
    <source>
        <strain evidence="1 2">JPY169</strain>
    </source>
</reference>
<gene>
    <name evidence="1" type="ORF">G5S42_17625</name>
</gene>
<evidence type="ECO:0000313" key="1">
    <source>
        <dbReference type="EMBL" id="NUY01474.1"/>
    </source>
</evidence>
<accession>A0A7Y6N0L8</accession>
<dbReference type="AlphaFoldDB" id="A0A7Y6N0L8"/>
<dbReference type="RefSeq" id="WP_176107917.1">
    <property type="nucleotide sequence ID" value="NZ_JAALDK010000001.1"/>
</dbReference>
<comment type="caution">
    <text evidence="1">The sequence shown here is derived from an EMBL/GenBank/DDBJ whole genome shotgun (WGS) entry which is preliminary data.</text>
</comment>